<evidence type="ECO:0000256" key="3">
    <source>
        <dbReference type="ARBA" id="ARBA00015684"/>
    </source>
</evidence>
<keyword evidence="11" id="KW-1185">Reference proteome</keyword>
<comment type="function">
    <text evidence="1 6">Acts as a regulatory subunit of the 26S proteasome which is involved in the ATP-dependent degradation of ubiquitinated proteins.</text>
</comment>
<dbReference type="OrthoDB" id="261572at2759"/>
<evidence type="ECO:0000256" key="6">
    <source>
        <dbReference type="PIRNR" id="PIRNR015947"/>
    </source>
</evidence>
<feature type="region of interest" description="Disordered" evidence="7">
    <location>
        <begin position="955"/>
        <end position="996"/>
    </location>
</feature>
<evidence type="ECO:0000313" key="11">
    <source>
        <dbReference type="Proteomes" id="UP000620124"/>
    </source>
</evidence>
<dbReference type="EMBL" id="JACAZI010000012">
    <property type="protein sequence ID" value="KAF7347919.1"/>
    <property type="molecule type" value="Genomic_DNA"/>
</dbReference>
<sequence>MVRHSQSSAAGTLALLSEPDHVFKQHALDALNPLVPQFWAEISEHIALIESLHENDDLPKQARDSAALLASKVYYFLAEYDEALSFALGAGAAFEAESRAYGSEEYVETVLSKAIDRYIEVRSEEQTGKDKVDPRLQTVIENIFARCIEEREYKQAIGIALESRRLDVIARIYSQTKDTSLLSYAMEGVLDTGFSLSYRDQVLSFLFPLFPQPVAGDSSPHVHSLTRLLVTLSSPSLTVPFLTSLVPKEKLLAYQFAFDLVEGGSQDFLESVRTELPEGDSNTKEIYDKLRTILTGQESVKLYLEFLKRNNQVDLLILRNTKDVLEPRSSIYHTALTLQNAFMHSGTTSDIFLHENLDWLGLASNWSKFSATAGLGVIHKGYFEQGMTIVGPYLPQAGGESNIPGAAYSEGGALYALGLINAGCGGSVTGYLRDTLKAAQGEVVQHGAALGLGVAAMGSKSVDAFDDLKNTLFMDSAVAGEACGYAMGLIMLGTAAADPVREMLVYARETQHEKIIRGLAIGVAFIFYGRQEEADATIKLLLAEKDPILRYGGVYTLALAYAGTSNNDAVRQLLHIAVSDTSDDVRRAAVTSLAFLLFKNPAQVPRIVQLLSESYNPHVRCGATLALGIACAGTGLQDAVEILEPMTKDSVDFVRQGAFIALGMILVQQSEASSPSLASTRALYHKVVSDKHEDPMARFGAALGQGFIDAGGRNVTISLQSRAGSRNTNAIVGMVMFCQFWYWYPLAHCACLSFDPTGIIGLNADLKAPKFEYVSNARPSLFAYPASTKPPKKEAVVKVATAVLSTTAKVKAREKKKAASDENAMDTDDKLDEKKESDGDVEMKVDEETGNRRRRPPKKAEPAFETRPNLSRVTPAQLSYITFPPEGRFQPVRAVSAKPAPLRKAGATGGKASPTPVSSLVSEKYAGGGCILILSDLRPEEEAEFIDFAPPAPAAAEPVPAANAPALPTGPHIALDETSPEVGPPDAFEYPFDNDS</sequence>
<dbReference type="InterPro" id="IPR011989">
    <property type="entry name" value="ARM-like"/>
</dbReference>
<name>A0A8H7CRT6_9AGAR</name>
<feature type="region of interest" description="Disordered" evidence="7">
    <location>
        <begin position="810"/>
        <end position="867"/>
    </location>
</feature>
<evidence type="ECO:0000256" key="5">
    <source>
        <dbReference type="ARBA" id="ARBA00022942"/>
    </source>
</evidence>
<organism evidence="10 11">
    <name type="scientific">Mycena venus</name>
    <dbReference type="NCBI Taxonomy" id="2733690"/>
    <lineage>
        <taxon>Eukaryota</taxon>
        <taxon>Fungi</taxon>
        <taxon>Dikarya</taxon>
        <taxon>Basidiomycota</taxon>
        <taxon>Agaricomycotina</taxon>
        <taxon>Agaricomycetes</taxon>
        <taxon>Agaricomycetidae</taxon>
        <taxon>Agaricales</taxon>
        <taxon>Marasmiineae</taxon>
        <taxon>Mycenaceae</taxon>
        <taxon>Mycena</taxon>
    </lineage>
</organism>
<gene>
    <name evidence="10" type="ORF">MVEN_01549800</name>
</gene>
<comment type="similarity">
    <text evidence="2 6">Belongs to the proteasome subunit S1 family.</text>
</comment>
<evidence type="ECO:0000259" key="8">
    <source>
        <dbReference type="Pfam" id="PF18004"/>
    </source>
</evidence>
<evidence type="ECO:0000256" key="7">
    <source>
        <dbReference type="SAM" id="MobiDB-lite"/>
    </source>
</evidence>
<proteinExistence type="inferred from homology"/>
<dbReference type="GO" id="GO:0034515">
    <property type="term" value="C:proteasome storage granule"/>
    <property type="evidence" value="ECO:0007669"/>
    <property type="project" value="TreeGrafter"/>
</dbReference>
<dbReference type="Gene3D" id="1.25.10.10">
    <property type="entry name" value="Leucine-rich Repeat Variant"/>
    <property type="match status" value="1"/>
</dbReference>
<evidence type="ECO:0000256" key="4">
    <source>
        <dbReference type="ARBA" id="ARBA00022737"/>
    </source>
</evidence>
<evidence type="ECO:0000256" key="1">
    <source>
        <dbReference type="ARBA" id="ARBA00002187"/>
    </source>
</evidence>
<dbReference type="PANTHER" id="PTHR10943">
    <property type="entry name" value="26S PROTEASOME NON-ATPASE REGULATORY SUBUNIT"/>
    <property type="match status" value="1"/>
</dbReference>
<feature type="domain" description="26S proteasome non-ATPase regulatory subunit 1/RPN2 N-terminal" evidence="9">
    <location>
        <begin position="8"/>
        <end position="311"/>
    </location>
</feature>
<comment type="caution">
    <text evidence="10">The sequence shown here is derived from an EMBL/GenBank/DDBJ whole genome shotgun (WGS) entry which is preliminary data.</text>
</comment>
<dbReference type="InterPro" id="IPR016642">
    <property type="entry name" value="26S_Psome_Rpn2"/>
</dbReference>
<evidence type="ECO:0000259" key="9">
    <source>
        <dbReference type="Pfam" id="PF21505"/>
    </source>
</evidence>
<accession>A0A8H7CRT6</accession>
<feature type="compositionally biased region" description="Basic and acidic residues" evidence="7">
    <location>
        <begin position="827"/>
        <end position="851"/>
    </location>
</feature>
<dbReference type="GO" id="GO:0030234">
    <property type="term" value="F:enzyme regulator activity"/>
    <property type="evidence" value="ECO:0007669"/>
    <property type="project" value="UniProtKB-UniRule"/>
</dbReference>
<feature type="compositionally biased region" description="Low complexity" evidence="7">
    <location>
        <begin position="955"/>
        <end position="967"/>
    </location>
</feature>
<dbReference type="GO" id="GO:0042176">
    <property type="term" value="P:regulation of protein catabolic process"/>
    <property type="evidence" value="ECO:0007669"/>
    <property type="project" value="UniProtKB-UniRule"/>
</dbReference>
<dbReference type="AlphaFoldDB" id="A0A8H7CRT6"/>
<evidence type="ECO:0000313" key="10">
    <source>
        <dbReference type="EMBL" id="KAF7347919.1"/>
    </source>
</evidence>
<dbReference type="Proteomes" id="UP000620124">
    <property type="component" value="Unassembled WGS sequence"/>
</dbReference>
<dbReference type="InterPro" id="IPR040623">
    <property type="entry name" value="RPN2_C"/>
</dbReference>
<protein>
    <recommendedName>
        <fullName evidence="3 6">26S proteasome regulatory subunit RPN2</fullName>
    </recommendedName>
</protein>
<keyword evidence="4" id="KW-0677">Repeat</keyword>
<dbReference type="GO" id="GO:0005634">
    <property type="term" value="C:nucleus"/>
    <property type="evidence" value="ECO:0007669"/>
    <property type="project" value="TreeGrafter"/>
</dbReference>
<dbReference type="SUPFAM" id="SSF48371">
    <property type="entry name" value="ARM repeat"/>
    <property type="match status" value="1"/>
</dbReference>
<keyword evidence="5 6" id="KW-0647">Proteasome</keyword>
<dbReference type="InterPro" id="IPR048570">
    <property type="entry name" value="PSMD1_RPN2_N"/>
</dbReference>
<feature type="domain" description="26S proteasome regulatory subunit RPN2 C-terminal" evidence="8">
    <location>
        <begin position="757"/>
        <end position="894"/>
    </location>
</feature>
<dbReference type="PANTHER" id="PTHR10943:SF2">
    <property type="entry name" value="26S PROTEASOME NON-ATPASE REGULATORY SUBUNIT 1"/>
    <property type="match status" value="1"/>
</dbReference>
<dbReference type="InterPro" id="IPR016024">
    <property type="entry name" value="ARM-type_fold"/>
</dbReference>
<reference evidence="10" key="1">
    <citation type="submission" date="2020-05" db="EMBL/GenBank/DDBJ databases">
        <title>Mycena genomes resolve the evolution of fungal bioluminescence.</title>
        <authorList>
            <person name="Tsai I.J."/>
        </authorList>
    </citation>
    <scope>NUCLEOTIDE SEQUENCE</scope>
    <source>
        <strain evidence="10">CCC161011</strain>
    </source>
</reference>
<dbReference type="Pfam" id="PF13646">
    <property type="entry name" value="HEAT_2"/>
    <property type="match status" value="1"/>
</dbReference>
<evidence type="ECO:0000256" key="2">
    <source>
        <dbReference type="ARBA" id="ARBA00006308"/>
    </source>
</evidence>
<dbReference type="GO" id="GO:0043161">
    <property type="term" value="P:proteasome-mediated ubiquitin-dependent protein catabolic process"/>
    <property type="evidence" value="ECO:0007669"/>
    <property type="project" value="TreeGrafter"/>
</dbReference>
<dbReference type="FunFam" id="1.25.10.10:FF:000017">
    <property type="entry name" value="26S proteasome non-ATPase regulatory subunit 1"/>
    <property type="match status" value="1"/>
</dbReference>
<dbReference type="PIRSF" id="PIRSF015947">
    <property type="entry name" value="26S_Psome_Rpn2"/>
    <property type="match status" value="1"/>
</dbReference>
<dbReference type="Pfam" id="PF21505">
    <property type="entry name" value="RPN2_N"/>
    <property type="match status" value="1"/>
</dbReference>
<dbReference type="GO" id="GO:0008540">
    <property type="term" value="C:proteasome regulatory particle, base subcomplex"/>
    <property type="evidence" value="ECO:0007669"/>
    <property type="project" value="UniProtKB-UniRule"/>
</dbReference>
<dbReference type="Pfam" id="PF18004">
    <property type="entry name" value="RPN2_C"/>
    <property type="match status" value="1"/>
</dbReference>